<dbReference type="AlphaFoldDB" id="A0A1Y1VXG5"/>
<evidence type="ECO:0000259" key="4">
    <source>
        <dbReference type="Pfam" id="PF22788"/>
    </source>
</evidence>
<evidence type="ECO:0000256" key="1">
    <source>
        <dbReference type="ARBA" id="ARBA00022490"/>
    </source>
</evidence>
<proteinExistence type="predicted"/>
<feature type="region of interest" description="Disordered" evidence="3">
    <location>
        <begin position="619"/>
        <end position="650"/>
    </location>
</feature>
<dbReference type="OrthoDB" id="10254663at2759"/>
<dbReference type="Proteomes" id="UP000193922">
    <property type="component" value="Unassembled WGS sequence"/>
</dbReference>
<keyword evidence="6" id="KW-1185">Reference proteome</keyword>
<reference evidence="5 6" key="1">
    <citation type="submission" date="2016-07" db="EMBL/GenBank/DDBJ databases">
        <title>Pervasive Adenine N6-methylation of Active Genes in Fungi.</title>
        <authorList>
            <consortium name="DOE Joint Genome Institute"/>
            <person name="Mondo S.J."/>
            <person name="Dannebaum R.O."/>
            <person name="Kuo R.C."/>
            <person name="Labutti K."/>
            <person name="Haridas S."/>
            <person name="Kuo A."/>
            <person name="Salamov A."/>
            <person name="Ahrendt S.R."/>
            <person name="Lipzen A."/>
            <person name="Sullivan W."/>
            <person name="Andreopoulos W.B."/>
            <person name="Clum A."/>
            <person name="Lindquist E."/>
            <person name="Daum C."/>
            <person name="Ramamoorthy G.K."/>
            <person name="Gryganskyi A."/>
            <person name="Culley D."/>
            <person name="Magnuson J.K."/>
            <person name="James T.Y."/>
            <person name="O'Malley M.A."/>
            <person name="Stajich J.E."/>
            <person name="Spatafora J.W."/>
            <person name="Visel A."/>
            <person name="Grigoriev I.V."/>
        </authorList>
    </citation>
    <scope>NUCLEOTIDE SEQUENCE [LARGE SCALE GENOMIC DNA]</scope>
    <source>
        <strain evidence="5 6">ATCC 12442</strain>
    </source>
</reference>
<feature type="compositionally biased region" description="Basic and acidic residues" evidence="3">
    <location>
        <begin position="619"/>
        <end position="636"/>
    </location>
</feature>
<evidence type="ECO:0000313" key="5">
    <source>
        <dbReference type="EMBL" id="ORX65893.1"/>
    </source>
</evidence>
<dbReference type="RefSeq" id="XP_040739964.1">
    <property type="nucleotide sequence ID" value="XM_040885797.1"/>
</dbReference>
<organism evidence="5 6">
    <name type="scientific">Linderina pennispora</name>
    <dbReference type="NCBI Taxonomy" id="61395"/>
    <lineage>
        <taxon>Eukaryota</taxon>
        <taxon>Fungi</taxon>
        <taxon>Fungi incertae sedis</taxon>
        <taxon>Zoopagomycota</taxon>
        <taxon>Kickxellomycotina</taxon>
        <taxon>Kickxellomycetes</taxon>
        <taxon>Kickxellales</taxon>
        <taxon>Kickxellaceae</taxon>
        <taxon>Linderina</taxon>
    </lineage>
</organism>
<dbReference type="InterPro" id="IPR055089">
    <property type="entry name" value="COP9_N"/>
</dbReference>
<dbReference type="EMBL" id="MCFD01000019">
    <property type="protein sequence ID" value="ORX65893.1"/>
    <property type="molecule type" value="Genomic_DNA"/>
</dbReference>
<keyword evidence="1" id="KW-0963">Cytoplasm</keyword>
<dbReference type="PANTHER" id="PTHR10758:SF1">
    <property type="entry name" value="COP9 SIGNALOSOME COMPLEX SUBUNIT 3"/>
    <property type="match status" value="1"/>
</dbReference>
<gene>
    <name evidence="5" type="ORF">DL89DRAFT_260578</name>
</gene>
<feature type="coiled-coil region" evidence="2">
    <location>
        <begin position="277"/>
        <end position="409"/>
    </location>
</feature>
<comment type="caution">
    <text evidence="5">The sequence shown here is derived from an EMBL/GenBank/DDBJ whole genome shotgun (WGS) entry which is preliminary data.</text>
</comment>
<evidence type="ECO:0000313" key="6">
    <source>
        <dbReference type="Proteomes" id="UP000193922"/>
    </source>
</evidence>
<dbReference type="InterPro" id="IPR050756">
    <property type="entry name" value="CSN3"/>
</dbReference>
<name>A0A1Y1VXG5_9FUNG</name>
<dbReference type="PANTHER" id="PTHR10758">
    <property type="entry name" value="26S PROTEASOME NON-ATPASE REGULATORY SUBUNIT 3/COP9 SIGNALOSOME COMPLEX SUBUNIT 3"/>
    <property type="match status" value="1"/>
</dbReference>
<evidence type="ECO:0000256" key="2">
    <source>
        <dbReference type="SAM" id="Coils"/>
    </source>
</evidence>
<feature type="region of interest" description="Disordered" evidence="3">
    <location>
        <begin position="734"/>
        <end position="754"/>
    </location>
</feature>
<dbReference type="GO" id="GO:0006511">
    <property type="term" value="P:ubiquitin-dependent protein catabolic process"/>
    <property type="evidence" value="ECO:0007669"/>
    <property type="project" value="TreeGrafter"/>
</dbReference>
<dbReference type="STRING" id="61395.A0A1Y1VXG5"/>
<sequence>MQAWWRWASAGWSKAIQLWKLVFAVSLQNVSAIQVATYKRLVLISLLEHGKKPRLPSFYPNVHVRDIEAASDAYVSLADAYANDSTPMVLQRLASMSRQLSADENASLAQRVLRRLPLHQIRKTADVYASMRLVQLAEKIGFASHPLADGRNVVQALAEYIAEMQDPAVQLQGDVVVVGSCRNHGMAGDALDIEARWAAKIKDKVEETERLRNRLAELDQHLALTEDCSGNCTCWDTHSPCQLTLLADLQVSLSRVKELEAGQSLLERNDRVSRAGIEKHKADIHILRTENNQLRAEVLNYTKQLDDAQRSARQALHDANRQKDDVEIANLRLKSEHARVMRQLDDTKKKLEAATNDPASKIPVAKKLQPAVEIVELSTQRIASLEEELGKSERKLESIESELSAAKLEISERDLEIMRLNSEYAKLDVHGDEPEMRLADQIEYLHERIETLEKENRQAEGRLGEPAAADAEQVDEHRERPHEVQRLRTECENVKSLYAQTRDQLQELLRSGSSEAKQTEQALQRQLDRAQSRITQLESEALSMQADLQPARDRTKQIAQVAEAAGASSAERCSRKAQKAVDEQKAQYNGTWNEYTELVKQHRELDRSLKQAMAEVGEQRAKADGMEHKADRDHAAAGRRWSSKPAGKHWKPAQMTWPVCAQCKASHEHRVGQVREEREQAEKLRRAVEMAKEEYKRRLSKALEEGERDKERARHLRAERDGLRVQVTAQLHLRQRLEQRPGDAGSRILPPRLP</sequence>
<evidence type="ECO:0000256" key="3">
    <source>
        <dbReference type="SAM" id="MobiDB-lite"/>
    </source>
</evidence>
<feature type="region of interest" description="Disordered" evidence="3">
    <location>
        <begin position="456"/>
        <end position="484"/>
    </location>
</feature>
<dbReference type="GO" id="GO:0008180">
    <property type="term" value="C:COP9 signalosome"/>
    <property type="evidence" value="ECO:0007669"/>
    <property type="project" value="TreeGrafter"/>
</dbReference>
<dbReference type="Pfam" id="PF22788">
    <property type="entry name" value="COP9_hel_rpt"/>
    <property type="match status" value="1"/>
</dbReference>
<accession>A0A1Y1VXG5</accession>
<feature type="region of interest" description="Disordered" evidence="3">
    <location>
        <begin position="698"/>
        <end position="717"/>
    </location>
</feature>
<protein>
    <recommendedName>
        <fullName evidence="4">COP9 signalosome complex subunit 3 N-terminal helical repeats domain-containing protein</fullName>
    </recommendedName>
</protein>
<keyword evidence="2" id="KW-0175">Coiled coil</keyword>
<dbReference type="GeneID" id="63802445"/>
<feature type="domain" description="COP9 signalosome complex subunit 3 N-terminal helical repeats" evidence="4">
    <location>
        <begin position="12"/>
        <end position="62"/>
    </location>
</feature>
<feature type="compositionally biased region" description="Basic and acidic residues" evidence="3">
    <location>
        <begin position="474"/>
        <end position="484"/>
    </location>
</feature>